<evidence type="ECO:0000259" key="4">
    <source>
        <dbReference type="PROSITE" id="PS50977"/>
    </source>
</evidence>
<evidence type="ECO:0000256" key="3">
    <source>
        <dbReference type="SAM" id="MobiDB-lite"/>
    </source>
</evidence>
<feature type="region of interest" description="Disordered" evidence="3">
    <location>
        <begin position="1"/>
        <end position="22"/>
    </location>
</feature>
<dbReference type="EMBL" id="JAZDUF010000008">
    <property type="protein sequence ID" value="MEE3853004.1"/>
    <property type="molecule type" value="Genomic_DNA"/>
</dbReference>
<dbReference type="Proteomes" id="UP001347146">
    <property type="component" value="Unassembled WGS sequence"/>
</dbReference>
<dbReference type="InterPro" id="IPR009057">
    <property type="entry name" value="Homeodomain-like_sf"/>
</dbReference>
<feature type="DNA-binding region" description="H-T-H motif" evidence="2">
    <location>
        <begin position="44"/>
        <end position="63"/>
    </location>
</feature>
<dbReference type="InterPro" id="IPR050109">
    <property type="entry name" value="HTH-type_TetR-like_transc_reg"/>
</dbReference>
<keyword evidence="1 2" id="KW-0238">DNA-binding</keyword>
<evidence type="ECO:0000256" key="1">
    <source>
        <dbReference type="ARBA" id="ARBA00023125"/>
    </source>
</evidence>
<dbReference type="SUPFAM" id="SSF48498">
    <property type="entry name" value="Tetracyclin repressor-like, C-terminal domain"/>
    <property type="match status" value="1"/>
</dbReference>
<dbReference type="PANTHER" id="PTHR30055:SF146">
    <property type="entry name" value="HTH-TYPE TRANSCRIPTIONAL DUAL REGULATOR CECR"/>
    <property type="match status" value="1"/>
</dbReference>
<name>A0ABU7MIT1_9ACTN</name>
<reference evidence="5 6" key="1">
    <citation type="submission" date="2024-01" db="EMBL/GenBank/DDBJ databases">
        <title>Draft genome sequence of Gordonia sp. LSe1-13.</title>
        <authorList>
            <person name="Suphannarot A."/>
            <person name="Mingma R."/>
        </authorList>
    </citation>
    <scope>NUCLEOTIDE SEQUENCE [LARGE SCALE GENOMIC DNA]</scope>
    <source>
        <strain evidence="5 6">LSe1-13</strain>
    </source>
</reference>
<evidence type="ECO:0000313" key="5">
    <source>
        <dbReference type="EMBL" id="MEE3853004.1"/>
    </source>
</evidence>
<dbReference type="RefSeq" id="WP_330435742.1">
    <property type="nucleotide sequence ID" value="NZ_JAZDUF010000008.1"/>
</dbReference>
<dbReference type="InterPro" id="IPR001647">
    <property type="entry name" value="HTH_TetR"/>
</dbReference>
<dbReference type="PANTHER" id="PTHR30055">
    <property type="entry name" value="HTH-TYPE TRANSCRIPTIONAL REGULATOR RUTR"/>
    <property type="match status" value="1"/>
</dbReference>
<protein>
    <submittedName>
        <fullName evidence="5">TetR/AcrR family transcriptional regulator</fullName>
    </submittedName>
</protein>
<proteinExistence type="predicted"/>
<dbReference type="SUPFAM" id="SSF46689">
    <property type="entry name" value="Homeodomain-like"/>
    <property type="match status" value="1"/>
</dbReference>
<sequence>MTASDSGPQRPRRPRERLTGPQRETQLLDMAEMLFSEHGYEGVTVDNIAQAAGVSRAIVYQHHGTKDQVFIACVRRARAQFEAAILEKVATPSDDWRSRIEAGGAVYLDLVATNPQRWGLLFTTSASLRGDLADELTALRKGTITAIANSLRPYAPDVRREALMAISYALSGIGEQLCRWWLSNPRISRTRVLAYYTAAVEGAINGILATPHVRPAAPSSTTPGR</sequence>
<feature type="domain" description="HTH tetR-type" evidence="4">
    <location>
        <begin position="21"/>
        <end position="81"/>
    </location>
</feature>
<dbReference type="PROSITE" id="PS50977">
    <property type="entry name" value="HTH_TETR_2"/>
    <property type="match status" value="1"/>
</dbReference>
<organism evidence="5 6">
    <name type="scientific">Gordonia sesuvii</name>
    <dbReference type="NCBI Taxonomy" id="3116777"/>
    <lineage>
        <taxon>Bacteria</taxon>
        <taxon>Bacillati</taxon>
        <taxon>Actinomycetota</taxon>
        <taxon>Actinomycetes</taxon>
        <taxon>Mycobacteriales</taxon>
        <taxon>Gordoniaceae</taxon>
        <taxon>Gordonia</taxon>
    </lineage>
</organism>
<gene>
    <name evidence="5" type="ORF">VZC37_21895</name>
</gene>
<dbReference type="PRINTS" id="PR00455">
    <property type="entry name" value="HTHTETR"/>
</dbReference>
<dbReference type="Pfam" id="PF00440">
    <property type="entry name" value="TetR_N"/>
    <property type="match status" value="1"/>
</dbReference>
<comment type="caution">
    <text evidence="5">The sequence shown here is derived from an EMBL/GenBank/DDBJ whole genome shotgun (WGS) entry which is preliminary data.</text>
</comment>
<evidence type="ECO:0000313" key="6">
    <source>
        <dbReference type="Proteomes" id="UP001347146"/>
    </source>
</evidence>
<keyword evidence="6" id="KW-1185">Reference proteome</keyword>
<dbReference type="InterPro" id="IPR036271">
    <property type="entry name" value="Tet_transcr_reg_TetR-rel_C_sf"/>
</dbReference>
<accession>A0ABU7MIT1</accession>
<evidence type="ECO:0000256" key="2">
    <source>
        <dbReference type="PROSITE-ProRule" id="PRU00335"/>
    </source>
</evidence>
<dbReference type="Gene3D" id="1.10.357.10">
    <property type="entry name" value="Tetracycline Repressor, domain 2"/>
    <property type="match status" value="1"/>
</dbReference>